<evidence type="ECO:0000259" key="11">
    <source>
        <dbReference type="Pfam" id="PF24125"/>
    </source>
</evidence>
<dbReference type="InterPro" id="IPR056203">
    <property type="entry name" value="Cds6_C"/>
</dbReference>
<evidence type="ECO:0000313" key="15">
    <source>
        <dbReference type="Proteomes" id="UP000623509"/>
    </source>
</evidence>
<dbReference type="GO" id="GO:0015562">
    <property type="term" value="F:efflux transmembrane transporter activity"/>
    <property type="evidence" value="ECO:0007669"/>
    <property type="project" value="InterPro"/>
</dbReference>
<feature type="signal peptide" evidence="10">
    <location>
        <begin position="1"/>
        <end position="20"/>
    </location>
</feature>
<keyword evidence="5" id="KW-0812">Transmembrane</keyword>
<feature type="coiled-coil region" evidence="8">
    <location>
        <begin position="341"/>
        <end position="368"/>
    </location>
</feature>
<dbReference type="InterPro" id="IPR032710">
    <property type="entry name" value="NTF2-like_dom_sf"/>
</dbReference>
<dbReference type="PANTHER" id="PTHR30026:SF22">
    <property type="entry name" value="OUTER MEMBRANE EFFLUX PROTEIN"/>
    <property type="match status" value="1"/>
</dbReference>
<evidence type="ECO:0000313" key="13">
    <source>
        <dbReference type="EMBL" id="PAS95160.1"/>
    </source>
</evidence>
<dbReference type="GO" id="GO:0009279">
    <property type="term" value="C:cell outer membrane"/>
    <property type="evidence" value="ECO:0007669"/>
    <property type="project" value="UniProtKB-SubCell"/>
</dbReference>
<dbReference type="InterPro" id="IPR010130">
    <property type="entry name" value="T1SS_OMP_TolC"/>
</dbReference>
<dbReference type="GO" id="GO:1990281">
    <property type="term" value="C:efflux pump complex"/>
    <property type="evidence" value="ECO:0007669"/>
    <property type="project" value="TreeGrafter"/>
</dbReference>
<evidence type="ECO:0000256" key="5">
    <source>
        <dbReference type="ARBA" id="ARBA00022692"/>
    </source>
</evidence>
<dbReference type="Pfam" id="PF02321">
    <property type="entry name" value="OEP"/>
    <property type="match status" value="2"/>
</dbReference>
<comment type="caution">
    <text evidence="13">The sequence shown here is derived from an EMBL/GenBank/DDBJ whole genome shotgun (WGS) entry which is preliminary data.</text>
</comment>
<keyword evidence="4" id="KW-1134">Transmembrane beta strand</keyword>
<dbReference type="EMBL" id="NMRN01000002">
    <property type="protein sequence ID" value="PAS95160.1"/>
    <property type="molecule type" value="Genomic_DNA"/>
</dbReference>
<evidence type="ECO:0000256" key="2">
    <source>
        <dbReference type="ARBA" id="ARBA00007613"/>
    </source>
</evidence>
<keyword evidence="7" id="KW-0998">Cell outer membrane</keyword>
<keyword evidence="10" id="KW-0732">Signal</keyword>
<dbReference type="GO" id="GO:0015288">
    <property type="term" value="F:porin activity"/>
    <property type="evidence" value="ECO:0007669"/>
    <property type="project" value="TreeGrafter"/>
</dbReference>
<dbReference type="RefSeq" id="WP_095523172.1">
    <property type="nucleotide sequence ID" value="NZ_MDUX01000003.1"/>
</dbReference>
<accession>A0A272EZV7</accession>
<gene>
    <name evidence="12" type="ORF">BGI27_01590</name>
    <name evidence="13" type="ORF">CGU29_01575</name>
</gene>
<evidence type="ECO:0000256" key="4">
    <source>
        <dbReference type="ARBA" id="ARBA00022452"/>
    </source>
</evidence>
<reference evidence="12 15" key="1">
    <citation type="submission" date="2016-08" db="EMBL/GenBank/DDBJ databases">
        <title>Candidatus Dactylopiibacterium carminicum genome sequence.</title>
        <authorList>
            <person name="Ramirez-Puebla S.T."/>
            <person name="Ormeno-Orrillo E."/>
            <person name="Vera-Ponce De Leon A."/>
            <person name="Luis L."/>
            <person name="Sanchez-Flores A."/>
            <person name="Monica R."/>
            <person name="Martinez-Romero E."/>
        </authorList>
    </citation>
    <scope>NUCLEOTIDE SEQUENCE [LARGE SCALE GENOMIC DNA]</scope>
    <source>
        <strain evidence="12">END1</strain>
    </source>
</reference>
<keyword evidence="6" id="KW-0472">Membrane</keyword>
<evidence type="ECO:0000256" key="9">
    <source>
        <dbReference type="SAM" id="MobiDB-lite"/>
    </source>
</evidence>
<comment type="subcellular location">
    <subcellularLocation>
        <location evidence="1">Cell outer membrane</location>
    </subcellularLocation>
</comment>
<dbReference type="PANTHER" id="PTHR30026">
    <property type="entry name" value="OUTER MEMBRANE PROTEIN TOLC"/>
    <property type="match status" value="1"/>
</dbReference>
<evidence type="ECO:0000256" key="3">
    <source>
        <dbReference type="ARBA" id="ARBA00022448"/>
    </source>
</evidence>
<dbReference type="NCBIfam" id="TIGR01844">
    <property type="entry name" value="type_I_sec_TolC"/>
    <property type="match status" value="1"/>
</dbReference>
<dbReference type="SUPFAM" id="SSF56954">
    <property type="entry name" value="Outer membrane efflux proteins (OEP)"/>
    <property type="match status" value="1"/>
</dbReference>
<evidence type="ECO:0000256" key="1">
    <source>
        <dbReference type="ARBA" id="ARBA00004442"/>
    </source>
</evidence>
<dbReference type="InterPro" id="IPR051906">
    <property type="entry name" value="TolC-like"/>
</dbReference>
<evidence type="ECO:0000256" key="10">
    <source>
        <dbReference type="SAM" id="SignalP"/>
    </source>
</evidence>
<dbReference type="AlphaFoldDB" id="A0A272EZV7"/>
<organism evidence="13 14">
    <name type="scientific">Candidatus Dactylopiibacterium carminicum</name>
    <dbReference type="NCBI Taxonomy" id="857335"/>
    <lineage>
        <taxon>Bacteria</taxon>
        <taxon>Pseudomonadati</taxon>
        <taxon>Pseudomonadota</taxon>
        <taxon>Betaproteobacteria</taxon>
        <taxon>Rhodocyclales</taxon>
        <taxon>Rhodocyclaceae</taxon>
        <taxon>Candidatus Dactylopiibacterium</taxon>
    </lineage>
</organism>
<dbReference type="Proteomes" id="UP000216107">
    <property type="component" value="Unassembled WGS sequence"/>
</dbReference>
<keyword evidence="8" id="KW-0175">Coiled coil</keyword>
<comment type="similarity">
    <text evidence="2">Belongs to the outer membrane factor (OMF) (TC 1.B.17) family.</text>
</comment>
<dbReference type="EMBL" id="MDUX01000003">
    <property type="protein sequence ID" value="KAF7600603.1"/>
    <property type="molecule type" value="Genomic_DNA"/>
</dbReference>
<dbReference type="InterPro" id="IPR003423">
    <property type="entry name" value="OMP_efflux"/>
</dbReference>
<keyword evidence="15" id="KW-1185">Reference proteome</keyword>
<evidence type="ECO:0000313" key="14">
    <source>
        <dbReference type="Proteomes" id="UP000216107"/>
    </source>
</evidence>
<feature type="region of interest" description="Disordered" evidence="9">
    <location>
        <begin position="468"/>
        <end position="491"/>
    </location>
</feature>
<dbReference type="Gene3D" id="1.20.1600.10">
    <property type="entry name" value="Outer membrane efflux proteins (OEP)"/>
    <property type="match status" value="1"/>
</dbReference>
<feature type="domain" description="Cds6 C-terminal" evidence="11">
    <location>
        <begin position="501"/>
        <end position="600"/>
    </location>
</feature>
<reference evidence="13 14" key="2">
    <citation type="submission" date="2017-07" db="EMBL/GenBank/DDBJ databases">
        <title>Candidatus Dactylopiibacterium carminicum, a nitrogen-fixing symbiont of the cochineal insect Dactylopius coccus and Dactylopius opuntiae (Hemiptera: Coccoidea: Dactylopiidae).</title>
        <authorList>
            <person name="Vera A."/>
        </authorList>
    </citation>
    <scope>NUCLEOTIDE SEQUENCE [LARGE SCALE GENOMIC DNA]</scope>
    <source>
        <strain evidence="13 14">NFDCM</strain>
    </source>
</reference>
<dbReference type="OrthoDB" id="9814637at2"/>
<evidence type="ECO:0000256" key="6">
    <source>
        <dbReference type="ARBA" id="ARBA00023136"/>
    </source>
</evidence>
<feature type="chain" id="PRO_5012086199" description="Cds6 C-terminal domain-containing protein" evidence="10">
    <location>
        <begin position="21"/>
        <end position="610"/>
    </location>
</feature>
<evidence type="ECO:0000313" key="12">
    <source>
        <dbReference type="EMBL" id="KAF7600603.1"/>
    </source>
</evidence>
<evidence type="ECO:0000256" key="8">
    <source>
        <dbReference type="SAM" id="Coils"/>
    </source>
</evidence>
<sequence length="610" mass="68179">MFHKNILALSLTLLGMNLHAATLEEIAERALARNPDVQMKQHEYKASGFEQDAARGGLRPRIDVQAYAGRERYDPDAGTSNYFNHPGAIVELRQLLFDGGATRGDIRRLGYARVTRYYELLQAADDVAFESSRAYLDVLRYRQLLELTQDNWQIHKEIYDQINERTQAGVGRRVDLEQARGRLALAQSNWLTDMSNLHDVSARFERVVGEIPPVLADAPNLTGQLPPEQTALNDALQSNPGFIAAVYNLRAARAQTDVRRAARSPTLEFRASAGSERNRSGFDGSYNSGAVQLMMNYNLYRGGADSARIRQALENFDTALAAREKSCRDIRQVTSIAWSNIRKLREQMIFLNQNLQSTQRARDAYRQQFDIGQRTLLDLLDTENELFQARRAYAAAQFDLQQAEFQVLSTSHRLLPSLGLAPVTAGVPPGDEEDPEDSVAYCSQQRNAAAINLEVALPLSLPPPAPILPAAPMQTPPPAPQAALPPSDKGPVPAQCEFAANDWAAAWSARDLNKYLGYYSTNFQPMTRADREDWKRFRAERLNKEQISVSLNGLQVKQLSENSCEVSFAQRYRSSNYNDDVNKRLVLRYEGPAGWKIVQEVASGNGSSSN</sequence>
<protein>
    <recommendedName>
        <fullName evidence="11">Cds6 C-terminal domain-containing protein</fullName>
    </recommendedName>
</protein>
<dbReference type="Pfam" id="PF24125">
    <property type="entry name" value="Cds6_C"/>
    <property type="match status" value="1"/>
</dbReference>
<dbReference type="SUPFAM" id="SSF54427">
    <property type="entry name" value="NTF2-like"/>
    <property type="match status" value="1"/>
</dbReference>
<keyword evidence="3" id="KW-0813">Transport</keyword>
<dbReference type="Proteomes" id="UP000623509">
    <property type="component" value="Unassembled WGS sequence"/>
</dbReference>
<feature type="compositionally biased region" description="Pro residues" evidence="9">
    <location>
        <begin position="468"/>
        <end position="480"/>
    </location>
</feature>
<proteinExistence type="inferred from homology"/>
<name>A0A272EZV7_9RHOO</name>
<evidence type="ECO:0000256" key="7">
    <source>
        <dbReference type="ARBA" id="ARBA00023237"/>
    </source>
</evidence>